<keyword evidence="8" id="KW-0472">Membrane</keyword>
<dbReference type="EMBL" id="JAANQT010000098">
    <property type="protein sequence ID" value="KAG1314631.1"/>
    <property type="molecule type" value="Genomic_DNA"/>
</dbReference>
<evidence type="ECO:0000256" key="8">
    <source>
        <dbReference type="SAM" id="Phobius"/>
    </source>
</evidence>
<dbReference type="AlphaFoldDB" id="A0A9P6XIN9"/>
<evidence type="ECO:0000256" key="3">
    <source>
        <dbReference type="ARBA" id="ARBA00022617"/>
    </source>
</evidence>
<sequence length="408" mass="46254">MSTTMSAIVPSHSELDTLNNFEKLKRLCPAFSKGCPYSDLEELNSLAVNRGEASRCPAFMQGCPFSSRSKEEITELMIQIPKDHPILTIPELPSCDEGVTLVESLNQFLQKSQFEQDQQQKITGTQSDILENPQLASAMREGTKIVHKAAETSVFTKRFLRGDISADEYGRYINSLYFVYLYMESLLEEYKDHPAVKLIYFPRELNRKETLEKDLAFFYGPERAAALANPQTMTPAVKSYVKAMKDACNVNPALLIAHSYSRYLGDLSGGQILSKRLKKHILHYDDTTWDSSEGLNFYYFNNLGNQAEFKNFYRERLDSAKVNAVTRDLIVTEAVKSFELNIALFDEIQDLSDAGKLEVTSFKPQNDMFTTPKEKASIRNDRLSHIHWLTVAAATVAVGAVIHHRFLK</sequence>
<name>A0A9P6XIN9_RHIOR</name>
<dbReference type="CDD" id="cd19165">
    <property type="entry name" value="HemeO"/>
    <property type="match status" value="1"/>
</dbReference>
<dbReference type="InterPro" id="IPR002051">
    <property type="entry name" value="Haem_Oase"/>
</dbReference>
<dbReference type="Pfam" id="PF01126">
    <property type="entry name" value="Heme_oxygenase"/>
    <property type="match status" value="1"/>
</dbReference>
<evidence type="ECO:0000256" key="5">
    <source>
        <dbReference type="ARBA" id="ARBA00023002"/>
    </source>
</evidence>
<keyword evidence="4" id="KW-0479">Metal-binding</keyword>
<comment type="catalytic activity">
    <reaction evidence="7">
        <text>heme b + 3 reduced [NADPH--hemoprotein reductase] + 3 O2 = biliverdin IXalpha + CO + Fe(2+) + 3 oxidized [NADPH--hemoprotein reductase] + 3 H2O + H(+)</text>
        <dbReference type="Rhea" id="RHEA:21764"/>
        <dbReference type="Rhea" id="RHEA-COMP:11964"/>
        <dbReference type="Rhea" id="RHEA-COMP:11965"/>
        <dbReference type="ChEBI" id="CHEBI:15377"/>
        <dbReference type="ChEBI" id="CHEBI:15378"/>
        <dbReference type="ChEBI" id="CHEBI:15379"/>
        <dbReference type="ChEBI" id="CHEBI:17245"/>
        <dbReference type="ChEBI" id="CHEBI:29033"/>
        <dbReference type="ChEBI" id="CHEBI:57618"/>
        <dbReference type="ChEBI" id="CHEBI:57991"/>
        <dbReference type="ChEBI" id="CHEBI:58210"/>
        <dbReference type="ChEBI" id="CHEBI:60344"/>
        <dbReference type="EC" id="1.14.14.18"/>
    </reaction>
</comment>
<comment type="caution">
    <text evidence="9">The sequence shown here is derived from an EMBL/GenBank/DDBJ whole genome shotgun (WGS) entry which is preliminary data.</text>
</comment>
<dbReference type="GO" id="GO:0046872">
    <property type="term" value="F:metal ion binding"/>
    <property type="evidence" value="ECO:0007669"/>
    <property type="project" value="UniProtKB-KW"/>
</dbReference>
<evidence type="ECO:0000256" key="6">
    <source>
        <dbReference type="ARBA" id="ARBA00023004"/>
    </source>
</evidence>
<dbReference type="InterPro" id="IPR018207">
    <property type="entry name" value="Haem_oxygenase_CS"/>
</dbReference>
<dbReference type="GO" id="GO:0006979">
    <property type="term" value="P:response to oxidative stress"/>
    <property type="evidence" value="ECO:0007669"/>
    <property type="project" value="TreeGrafter"/>
</dbReference>
<comment type="similarity">
    <text evidence="1">Belongs to the heme oxygenase family.</text>
</comment>
<feature type="transmembrane region" description="Helical" evidence="8">
    <location>
        <begin position="386"/>
        <end position="407"/>
    </location>
</feature>
<proteinExistence type="inferred from homology"/>
<dbReference type="Proteomes" id="UP000716291">
    <property type="component" value="Unassembled WGS sequence"/>
</dbReference>
<dbReference type="EC" id="1.14.14.18" evidence="2"/>
<keyword evidence="3" id="KW-0349">Heme</keyword>
<organism evidence="9 10">
    <name type="scientific">Rhizopus oryzae</name>
    <name type="common">Mucormycosis agent</name>
    <name type="synonym">Rhizopus arrhizus var. delemar</name>
    <dbReference type="NCBI Taxonomy" id="64495"/>
    <lineage>
        <taxon>Eukaryota</taxon>
        <taxon>Fungi</taxon>
        <taxon>Fungi incertae sedis</taxon>
        <taxon>Mucoromycota</taxon>
        <taxon>Mucoromycotina</taxon>
        <taxon>Mucoromycetes</taxon>
        <taxon>Mucorales</taxon>
        <taxon>Mucorineae</taxon>
        <taxon>Rhizopodaceae</taxon>
        <taxon>Rhizopus</taxon>
    </lineage>
</organism>
<dbReference type="PANTHER" id="PTHR10720:SF0">
    <property type="entry name" value="HEME OXYGENASE"/>
    <property type="match status" value="1"/>
</dbReference>
<reference evidence="9" key="1">
    <citation type="journal article" date="2020" name="Microb. Genom.">
        <title>Genetic diversity of clinical and environmental Mucorales isolates obtained from an investigation of mucormycosis cases among solid organ transplant recipients.</title>
        <authorList>
            <person name="Nguyen M.H."/>
            <person name="Kaul D."/>
            <person name="Muto C."/>
            <person name="Cheng S.J."/>
            <person name="Richter R.A."/>
            <person name="Bruno V.M."/>
            <person name="Liu G."/>
            <person name="Beyhan S."/>
            <person name="Sundermann A.J."/>
            <person name="Mounaud S."/>
            <person name="Pasculle A.W."/>
            <person name="Nierman W.C."/>
            <person name="Driscoll E."/>
            <person name="Cumbie R."/>
            <person name="Clancy C.J."/>
            <person name="Dupont C.L."/>
        </authorList>
    </citation>
    <scope>NUCLEOTIDE SEQUENCE</scope>
    <source>
        <strain evidence="9">GL11</strain>
    </source>
</reference>
<keyword evidence="8" id="KW-0812">Transmembrane</keyword>
<dbReference type="GO" id="GO:0006788">
    <property type="term" value="P:heme oxidation"/>
    <property type="evidence" value="ECO:0007669"/>
    <property type="project" value="InterPro"/>
</dbReference>
<dbReference type="InterPro" id="IPR016053">
    <property type="entry name" value="Haem_Oase-like"/>
</dbReference>
<evidence type="ECO:0000256" key="7">
    <source>
        <dbReference type="ARBA" id="ARBA00048328"/>
    </source>
</evidence>
<dbReference type="InterPro" id="IPR016084">
    <property type="entry name" value="Haem_Oase-like_multi-hlx"/>
</dbReference>
<dbReference type="PROSITE" id="PS00593">
    <property type="entry name" value="HEME_OXYGENASE"/>
    <property type="match status" value="1"/>
</dbReference>
<protein>
    <recommendedName>
        <fullName evidence="2">heme oxygenase (biliverdin-producing)</fullName>
        <ecNumber evidence="2">1.14.14.18</ecNumber>
    </recommendedName>
</protein>
<dbReference type="GO" id="GO:0042167">
    <property type="term" value="P:heme catabolic process"/>
    <property type="evidence" value="ECO:0007669"/>
    <property type="project" value="TreeGrafter"/>
</dbReference>
<dbReference type="GO" id="GO:0004392">
    <property type="term" value="F:heme oxygenase (decyclizing) activity"/>
    <property type="evidence" value="ECO:0007669"/>
    <property type="project" value="UniProtKB-EC"/>
</dbReference>
<evidence type="ECO:0000256" key="2">
    <source>
        <dbReference type="ARBA" id="ARBA00012360"/>
    </source>
</evidence>
<keyword evidence="10" id="KW-1185">Reference proteome</keyword>
<keyword evidence="8" id="KW-1133">Transmembrane helix</keyword>
<dbReference type="Gene3D" id="1.20.910.10">
    <property type="entry name" value="Heme oxygenase-like"/>
    <property type="match status" value="1"/>
</dbReference>
<keyword evidence="5" id="KW-0560">Oxidoreductase</keyword>
<evidence type="ECO:0000313" key="9">
    <source>
        <dbReference type="EMBL" id="KAG1314631.1"/>
    </source>
</evidence>
<accession>A0A9P6XIN9</accession>
<dbReference type="GO" id="GO:0020037">
    <property type="term" value="F:heme binding"/>
    <property type="evidence" value="ECO:0007669"/>
    <property type="project" value="TreeGrafter"/>
</dbReference>
<evidence type="ECO:0000256" key="1">
    <source>
        <dbReference type="ARBA" id="ARBA00006134"/>
    </source>
</evidence>
<evidence type="ECO:0000256" key="4">
    <source>
        <dbReference type="ARBA" id="ARBA00022723"/>
    </source>
</evidence>
<gene>
    <name evidence="9" type="ORF">G6F64_001316</name>
</gene>
<keyword evidence="6" id="KW-0408">Iron</keyword>
<dbReference type="PRINTS" id="PR00088">
    <property type="entry name" value="HAEMOXYGNASE"/>
</dbReference>
<dbReference type="SUPFAM" id="SSF48613">
    <property type="entry name" value="Heme oxygenase-like"/>
    <property type="match status" value="1"/>
</dbReference>
<dbReference type="PANTHER" id="PTHR10720">
    <property type="entry name" value="HEME OXYGENASE"/>
    <property type="match status" value="1"/>
</dbReference>
<evidence type="ECO:0000313" key="10">
    <source>
        <dbReference type="Proteomes" id="UP000716291"/>
    </source>
</evidence>